<keyword evidence="1" id="KW-0812">Transmembrane</keyword>
<evidence type="ECO:0000256" key="1">
    <source>
        <dbReference type="SAM" id="Phobius"/>
    </source>
</evidence>
<keyword evidence="1" id="KW-0472">Membrane</keyword>
<evidence type="ECO:0000313" key="3">
    <source>
        <dbReference type="Proteomes" id="UP001205105"/>
    </source>
</evidence>
<keyword evidence="3" id="KW-1185">Reference proteome</keyword>
<sequence length="301" mass="32742">MLHALSHSRVLPAAPTGASRAAAVRLRGRRAVITAVAEKDKGVASDVDEGGVSEYCSIGPDGKRVKLTLGEKEQLFLEALSSYYYDGKALISDEEFANLKDDLVWNGSKVAVLSGDEQRYLEAQLAYNAGKPIMSDADFDALKVQLRQTNSVVTAQGPRCSIRSRKVTSDASVDYLKLTLINLPAALVVLGGVFSIDDLTGFEITKLIELPSPWGIVVLWGFLLPTIYVLASSITNLIFKDALILKAPCPNCNTENTVYFGDILTIQGNRKENTVPCQNCKTQLRFDAQTREVEAVEEAKA</sequence>
<dbReference type="InterPro" id="IPR039987">
    <property type="entry name" value="PGRL1"/>
</dbReference>
<proteinExistence type="predicted"/>
<dbReference type="GO" id="GO:0009773">
    <property type="term" value="P:photosynthetic electron transport in photosystem I"/>
    <property type="evidence" value="ECO:0007669"/>
    <property type="project" value="InterPro"/>
</dbReference>
<reference evidence="2" key="1">
    <citation type="submission" date="2020-11" db="EMBL/GenBank/DDBJ databases">
        <title>Chlorella ohadii genome sequencing and assembly.</title>
        <authorList>
            <person name="Murik O."/>
            <person name="Treves H."/>
            <person name="Kedem I."/>
            <person name="Shotland Y."/>
            <person name="Kaplan A."/>
        </authorList>
    </citation>
    <scope>NUCLEOTIDE SEQUENCE</scope>
    <source>
        <strain evidence="2">1</strain>
    </source>
</reference>
<organism evidence="2 3">
    <name type="scientific">Chlorella ohadii</name>
    <dbReference type="NCBI Taxonomy" id="2649997"/>
    <lineage>
        <taxon>Eukaryota</taxon>
        <taxon>Viridiplantae</taxon>
        <taxon>Chlorophyta</taxon>
        <taxon>core chlorophytes</taxon>
        <taxon>Trebouxiophyceae</taxon>
        <taxon>Chlorellales</taxon>
        <taxon>Chlorellaceae</taxon>
        <taxon>Chlorella clade</taxon>
        <taxon>Chlorella</taxon>
    </lineage>
</organism>
<dbReference type="GO" id="GO:0009535">
    <property type="term" value="C:chloroplast thylakoid membrane"/>
    <property type="evidence" value="ECO:0007669"/>
    <property type="project" value="InterPro"/>
</dbReference>
<dbReference type="PANTHER" id="PTHR31032">
    <property type="entry name" value="PGR5-LIKE PROTEIN 1B, CHLOROPLASTIC"/>
    <property type="match status" value="1"/>
</dbReference>
<dbReference type="Proteomes" id="UP001205105">
    <property type="component" value="Unassembled WGS sequence"/>
</dbReference>
<feature type="transmembrane region" description="Helical" evidence="1">
    <location>
        <begin position="216"/>
        <end position="239"/>
    </location>
</feature>
<name>A0AAD5H9P5_9CHLO</name>
<dbReference type="AlphaFoldDB" id="A0AAD5H9P5"/>
<protein>
    <submittedName>
        <fullName evidence="2">Uncharacterized protein</fullName>
    </submittedName>
</protein>
<accession>A0AAD5H9P5</accession>
<dbReference type="PANTHER" id="PTHR31032:SF1">
    <property type="entry name" value="PGR5-LIKE PROTEIN 1B, CHLOROPLASTIC"/>
    <property type="match status" value="1"/>
</dbReference>
<dbReference type="GO" id="GO:0016730">
    <property type="term" value="F:oxidoreductase activity, acting on iron-sulfur proteins as donors"/>
    <property type="evidence" value="ECO:0007669"/>
    <property type="project" value="InterPro"/>
</dbReference>
<gene>
    <name evidence="2" type="ORF">COHA_000935</name>
</gene>
<comment type="caution">
    <text evidence="2">The sequence shown here is derived from an EMBL/GenBank/DDBJ whole genome shotgun (WGS) entry which is preliminary data.</text>
</comment>
<dbReference type="EMBL" id="JADXDR010000016">
    <property type="protein sequence ID" value="KAI7845512.1"/>
    <property type="molecule type" value="Genomic_DNA"/>
</dbReference>
<evidence type="ECO:0000313" key="2">
    <source>
        <dbReference type="EMBL" id="KAI7845512.1"/>
    </source>
</evidence>
<feature type="transmembrane region" description="Helical" evidence="1">
    <location>
        <begin position="175"/>
        <end position="196"/>
    </location>
</feature>
<keyword evidence="1" id="KW-1133">Transmembrane helix</keyword>